<dbReference type="SUPFAM" id="SSF54928">
    <property type="entry name" value="RNA-binding domain, RBD"/>
    <property type="match status" value="1"/>
</dbReference>
<evidence type="ECO:0000313" key="11">
    <source>
        <dbReference type="Proteomes" id="UP000054408"/>
    </source>
</evidence>
<dbReference type="GO" id="GO:0017070">
    <property type="term" value="F:U6 snRNA binding"/>
    <property type="evidence" value="ECO:0007669"/>
    <property type="project" value="TreeGrafter"/>
</dbReference>
<dbReference type="SUPFAM" id="SSF90229">
    <property type="entry name" value="CCCH zinc finger"/>
    <property type="match status" value="1"/>
</dbReference>
<reference evidence="10 11" key="1">
    <citation type="submission" date="2010-05" db="EMBL/GenBank/DDBJ databases">
        <title>The Genome Sequence of Thecamonas trahens ATCC 50062.</title>
        <authorList>
            <consortium name="The Broad Institute Genome Sequencing Platform"/>
            <person name="Russ C."/>
            <person name="Cuomo C."/>
            <person name="Shea T."/>
            <person name="Young S.K."/>
            <person name="Zeng Q."/>
            <person name="Koehrsen M."/>
            <person name="Haas B."/>
            <person name="Borodovsky M."/>
            <person name="Guigo R."/>
            <person name="Alvarado L."/>
            <person name="Berlin A."/>
            <person name="Bochicchio J."/>
            <person name="Borenstein D."/>
            <person name="Chapman S."/>
            <person name="Chen Z."/>
            <person name="Freedman E."/>
            <person name="Gellesch M."/>
            <person name="Goldberg J."/>
            <person name="Griggs A."/>
            <person name="Gujja S."/>
            <person name="Heilman E."/>
            <person name="Heiman D."/>
            <person name="Hepburn T."/>
            <person name="Howarth C."/>
            <person name="Jen D."/>
            <person name="Larson L."/>
            <person name="Mehta T."/>
            <person name="Park D."/>
            <person name="Pearson M."/>
            <person name="Roberts A."/>
            <person name="Saif S."/>
            <person name="Shenoy N."/>
            <person name="Sisk P."/>
            <person name="Stolte C."/>
            <person name="Sykes S."/>
            <person name="Thomson T."/>
            <person name="Walk T."/>
            <person name="White J."/>
            <person name="Yandava C."/>
            <person name="Burger G."/>
            <person name="Gray M.W."/>
            <person name="Holland P.W.H."/>
            <person name="King N."/>
            <person name="Lang F.B.F."/>
            <person name="Roger A.J."/>
            <person name="Ruiz-Trillo I."/>
            <person name="Lander E."/>
            <person name="Nusbaum C."/>
        </authorList>
    </citation>
    <scope>NUCLEOTIDE SEQUENCE [LARGE SCALE GENOMIC DNA]</scope>
    <source>
        <strain evidence="10 11">ATCC 50062</strain>
    </source>
</reference>
<evidence type="ECO:0000313" key="10">
    <source>
        <dbReference type="EMBL" id="KNC49603.1"/>
    </source>
</evidence>
<dbReference type="AlphaFoldDB" id="A0A0L0DE63"/>
<dbReference type="InterPro" id="IPR000504">
    <property type="entry name" value="RRM_dom"/>
</dbReference>
<dbReference type="OMA" id="CPLRVQW"/>
<organism evidence="10 11">
    <name type="scientific">Thecamonas trahens ATCC 50062</name>
    <dbReference type="NCBI Taxonomy" id="461836"/>
    <lineage>
        <taxon>Eukaryota</taxon>
        <taxon>Apusozoa</taxon>
        <taxon>Apusomonadida</taxon>
        <taxon>Apusomonadidae</taxon>
        <taxon>Thecamonas</taxon>
    </lineage>
</organism>
<dbReference type="Gene3D" id="3.30.70.330">
    <property type="match status" value="1"/>
</dbReference>
<keyword evidence="3 6" id="KW-0862">Zinc</keyword>
<dbReference type="InterPro" id="IPR000571">
    <property type="entry name" value="Znf_CCCH"/>
</dbReference>
<evidence type="ECO:0000256" key="3">
    <source>
        <dbReference type="ARBA" id="ARBA00022833"/>
    </source>
</evidence>
<evidence type="ECO:0000256" key="4">
    <source>
        <dbReference type="ARBA" id="ARBA00022884"/>
    </source>
</evidence>
<dbReference type="InterPro" id="IPR012677">
    <property type="entry name" value="Nucleotide-bd_a/b_plait_sf"/>
</dbReference>
<dbReference type="STRING" id="461836.A0A0L0DE63"/>
<gene>
    <name evidence="10" type="ORF">AMSG_05643</name>
</gene>
<feature type="zinc finger region" description="C3H1-type" evidence="6">
    <location>
        <begin position="164"/>
        <end position="191"/>
    </location>
</feature>
<keyword evidence="2 6" id="KW-0863">Zinc-finger</keyword>
<evidence type="ECO:0000259" key="8">
    <source>
        <dbReference type="PROSITE" id="PS50102"/>
    </source>
</evidence>
<dbReference type="GeneID" id="25565011"/>
<evidence type="ECO:0000259" key="9">
    <source>
        <dbReference type="PROSITE" id="PS50103"/>
    </source>
</evidence>
<dbReference type="PANTHER" id="PTHR14089">
    <property type="entry name" value="PRE-MRNA-SPLICING FACTOR RBM22"/>
    <property type="match status" value="1"/>
</dbReference>
<evidence type="ECO:0000256" key="5">
    <source>
        <dbReference type="PROSITE-ProRule" id="PRU00176"/>
    </source>
</evidence>
<dbReference type="PANTHER" id="PTHR14089:SF6">
    <property type="entry name" value="PRE-MRNA-SPLICING FACTOR RBM22"/>
    <property type="match status" value="1"/>
</dbReference>
<dbReference type="InterPro" id="IPR039171">
    <property type="entry name" value="Cwc2/Slt11"/>
</dbReference>
<accession>A0A0L0DE63</accession>
<dbReference type="Gene3D" id="4.10.1000.10">
    <property type="entry name" value="Zinc finger, CCCH-type"/>
    <property type="match status" value="1"/>
</dbReference>
<dbReference type="GO" id="GO:0008270">
    <property type="term" value="F:zinc ion binding"/>
    <property type="evidence" value="ECO:0007669"/>
    <property type="project" value="UniProtKB-KW"/>
</dbReference>
<dbReference type="GO" id="GO:0036002">
    <property type="term" value="F:pre-mRNA binding"/>
    <property type="evidence" value="ECO:0007669"/>
    <property type="project" value="TreeGrafter"/>
</dbReference>
<feature type="region of interest" description="Disordered" evidence="7">
    <location>
        <begin position="337"/>
        <end position="397"/>
    </location>
</feature>
<feature type="domain" description="RRM" evidence="8">
    <location>
        <begin position="256"/>
        <end position="331"/>
    </location>
</feature>
<dbReference type="GO" id="GO:0071006">
    <property type="term" value="C:U2-type catalytic step 1 spliceosome"/>
    <property type="evidence" value="ECO:0007669"/>
    <property type="project" value="TreeGrafter"/>
</dbReference>
<proteinExistence type="predicted"/>
<dbReference type="RefSeq" id="XP_013757711.1">
    <property type="nucleotide sequence ID" value="XM_013902257.1"/>
</dbReference>
<feature type="compositionally biased region" description="Low complexity" evidence="7">
    <location>
        <begin position="349"/>
        <end position="368"/>
    </location>
</feature>
<keyword evidence="4 5" id="KW-0694">RNA-binding</keyword>
<sequence length="420" mass="44343">MAEDDTFPVLCEVCLGPNPYLKMTRARFSKECNICTEPYTVFRWRPGGTARFKSTVICQTCAKVKNVCQTCMMDLTFNLPVQVRDAVLAEEAAKGASGVAAGATAAGGGPLALPSQLIPVSDKMVNYTAAQNRAAVEKGLIKWGAEVASSRLQSMASSKMSYKRNRARPCTFFLRGECNRGDECPFRHEIPEHDYNFSHESFRNRYYGIDDPYAKKILSNDGGGGGSRSGRSGARVSHGHGPSRPKPAPPADPAATTLFFGGVVDARIGEPDLRALFAWARGGIRSISIQPKHACAFVRLGSRADAVAAIDRYWDGVEVKGLMLRINWAKPRRTGVQAGAAPPSAIVQPGAAASSSSRPAASGSSSLVGGNGSDSDSDDEGGAGGIPGMGGYGSVRVLPPPGATKIVYRAQDPAQVGSTK</sequence>
<evidence type="ECO:0000256" key="1">
    <source>
        <dbReference type="ARBA" id="ARBA00022723"/>
    </source>
</evidence>
<evidence type="ECO:0000256" key="2">
    <source>
        <dbReference type="ARBA" id="ARBA00022771"/>
    </source>
</evidence>
<dbReference type="EMBL" id="GL349456">
    <property type="protein sequence ID" value="KNC49603.1"/>
    <property type="molecule type" value="Genomic_DNA"/>
</dbReference>
<feature type="compositionally biased region" description="Gly residues" evidence="7">
    <location>
        <begin position="382"/>
        <end position="393"/>
    </location>
</feature>
<dbReference type="Pfam" id="PF00642">
    <property type="entry name" value="zf-CCCH"/>
    <property type="match status" value="1"/>
</dbReference>
<dbReference type="eggNOG" id="KOG0153">
    <property type="taxonomic scope" value="Eukaryota"/>
</dbReference>
<dbReference type="PROSITE" id="PS50103">
    <property type="entry name" value="ZF_C3H1"/>
    <property type="match status" value="1"/>
</dbReference>
<feature type="region of interest" description="Disordered" evidence="7">
    <location>
        <begin position="218"/>
        <end position="252"/>
    </location>
</feature>
<dbReference type="OrthoDB" id="10259600at2759"/>
<evidence type="ECO:0000256" key="6">
    <source>
        <dbReference type="PROSITE-ProRule" id="PRU00723"/>
    </source>
</evidence>
<dbReference type="InterPro" id="IPR035979">
    <property type="entry name" value="RBD_domain_sf"/>
</dbReference>
<keyword evidence="11" id="KW-1185">Reference proteome</keyword>
<dbReference type="Pfam" id="PF21369">
    <property type="entry name" value="STL11_N"/>
    <property type="match status" value="1"/>
</dbReference>
<dbReference type="InterPro" id="IPR036855">
    <property type="entry name" value="Znf_CCCH_sf"/>
</dbReference>
<protein>
    <submittedName>
        <fullName evidence="10">Zinc finger CCCH domain-containing protein 49</fullName>
    </submittedName>
</protein>
<dbReference type="InterPro" id="IPR048995">
    <property type="entry name" value="STL11/RBM22-like_N"/>
</dbReference>
<evidence type="ECO:0000256" key="7">
    <source>
        <dbReference type="SAM" id="MobiDB-lite"/>
    </source>
</evidence>
<keyword evidence="1 6" id="KW-0479">Metal-binding</keyword>
<name>A0A0L0DE63_THETB</name>
<dbReference type="GO" id="GO:0071007">
    <property type="term" value="C:U2-type catalytic step 2 spliceosome"/>
    <property type="evidence" value="ECO:0007669"/>
    <property type="project" value="TreeGrafter"/>
</dbReference>
<feature type="domain" description="C3H1-type" evidence="9">
    <location>
        <begin position="164"/>
        <end position="191"/>
    </location>
</feature>
<dbReference type="SMART" id="SM00356">
    <property type="entry name" value="ZnF_C3H1"/>
    <property type="match status" value="1"/>
</dbReference>
<dbReference type="GO" id="GO:0000974">
    <property type="term" value="C:Prp19 complex"/>
    <property type="evidence" value="ECO:0007669"/>
    <property type="project" value="TreeGrafter"/>
</dbReference>
<dbReference type="Proteomes" id="UP000054408">
    <property type="component" value="Unassembled WGS sequence"/>
</dbReference>
<dbReference type="PROSITE" id="PS50102">
    <property type="entry name" value="RRM"/>
    <property type="match status" value="1"/>
</dbReference>